<evidence type="ECO:0000256" key="1">
    <source>
        <dbReference type="SAM" id="Phobius"/>
    </source>
</evidence>
<accession>Q2LET4</accession>
<evidence type="ECO:0000313" key="2">
    <source>
        <dbReference type="EMBL" id="ABC67381.1"/>
    </source>
</evidence>
<keyword evidence="2" id="KW-0614">Plasmid</keyword>
<feature type="transmembrane region" description="Helical" evidence="1">
    <location>
        <begin position="35"/>
        <end position="51"/>
    </location>
</feature>
<keyword evidence="1" id="KW-0812">Transmembrane</keyword>
<geneLocation type="plasmid" evidence="2">
    <name>pRL2</name>
</geneLocation>
<dbReference type="RefSeq" id="WP_011475443.1">
    <property type="nucleotide sequence ID" value="NC_007927.1"/>
</dbReference>
<organism evidence="2">
    <name type="scientific">Streptomyces sp. 44414</name>
    <dbReference type="NCBI Taxonomy" id="364103"/>
    <lineage>
        <taxon>Bacteria</taxon>
        <taxon>Bacillati</taxon>
        <taxon>Actinomycetota</taxon>
        <taxon>Actinomycetes</taxon>
        <taxon>Kitasatosporales</taxon>
        <taxon>Streptomycetaceae</taxon>
        <taxon>Streptomyces</taxon>
    </lineage>
</organism>
<protein>
    <submittedName>
        <fullName evidence="2">PRL-18</fullName>
    </submittedName>
</protein>
<sequence>MSRRWFEHPAAPVLLAVAVVAGLYGWRGGHYPLPVDLMALTAVALVVYTGTRQLVTTARFRFEDTKENTPVPDTWKGKQLPDRRPVSDVDLHYRIYNAVTGELLSFGTNGGPGSLNGIVQDALRTQKENPGVRLHVEQLDGPAYE</sequence>
<keyword evidence="1" id="KW-0472">Membrane</keyword>
<name>Q2LET4_9ACTN</name>
<dbReference type="AlphaFoldDB" id="Q2LET4"/>
<dbReference type="EMBL" id="DQ322650">
    <property type="protein sequence ID" value="ABC67381.1"/>
    <property type="molecule type" value="Genomic_DNA"/>
</dbReference>
<gene>
    <name evidence="2" type="ORF">pRL2.18</name>
</gene>
<keyword evidence="1" id="KW-1133">Transmembrane helix</keyword>
<proteinExistence type="predicted"/>
<reference evidence="2" key="1">
    <citation type="journal article" date="2006" name="Appl. Environ. Microbiol.">
        <title>Diversity of telomere palindromic sequences and replication genes among Streptomyces linear plasmids.</title>
        <authorList>
            <person name="Zhang R."/>
            <person name="Yang Y."/>
            <person name="Fang P."/>
            <person name="Jiang C."/>
            <person name="Xu L."/>
            <person name="Zhu Y."/>
            <person name="Shen M."/>
            <person name="Xia H."/>
            <person name="Zhao J."/>
            <person name="Chen T."/>
            <person name="Qin Z."/>
        </authorList>
    </citation>
    <scope>NUCLEOTIDE SEQUENCE</scope>
    <source>
        <strain evidence="2">44414</strain>
        <plasmid evidence="2">pRL2</plasmid>
    </source>
</reference>